<sequence>MERLIVTVCKVFISDEHLVYCPEILMRNILAHVHYMPPDWSGNAHTSKVRNKLSPYFPNTKFTLLFPASQIDGDRGYFFRNFTVDVVGVGDVCSFVQLDVRKRDNKMDDRDEEKEHQPSLRTNMFTLDQSPSQEGKIQMSLMHFHLTNPEWKPPKECSLFINDIKEKANRNTTSLSIFNPVTQNMVMSSQGSLTGYLSGLQPSGAGALGYTSLASSIAIQSGMYPQSTQVSMAPSVSGVHHRLRGAISTAEGPLERSISGPVGTMQGSTSMIGSGLGGYHSVGSSKPSVDEGSLELLSHDMSVSALYLHDLQSRKQRGQGQMGYENVEDMRARNLLQRQDSNQGPVHAGMPNIQEKREEEEKDSGNTETIAKSV</sequence>
<name>K1RCA8_MAGGI</name>
<keyword evidence="9" id="KW-0472">Membrane</keyword>
<dbReference type="GO" id="GO:0034045">
    <property type="term" value="C:phagophore assembly site membrane"/>
    <property type="evidence" value="ECO:0007669"/>
    <property type="project" value="UniProtKB-SubCell"/>
</dbReference>
<dbReference type="InterPro" id="IPR007241">
    <property type="entry name" value="Autophagy-rel_prot_9"/>
</dbReference>
<evidence type="ECO:0000256" key="10">
    <source>
        <dbReference type="RuleBase" id="RU364027"/>
    </source>
</evidence>
<dbReference type="GO" id="GO:0006869">
    <property type="term" value="P:lipid transport"/>
    <property type="evidence" value="ECO:0007669"/>
    <property type="project" value="UniProtKB-KW"/>
</dbReference>
<evidence type="ECO:0000256" key="8">
    <source>
        <dbReference type="ARBA" id="ARBA00023055"/>
    </source>
</evidence>
<proteinExistence type="inferred from homology"/>
<accession>K1RCA8</accession>
<evidence type="ECO:0000256" key="1">
    <source>
        <dbReference type="ARBA" id="ARBA00004511"/>
    </source>
</evidence>
<keyword evidence="6" id="KW-1133">Transmembrane helix</keyword>
<dbReference type="PANTHER" id="PTHR13038:SF10">
    <property type="entry name" value="AUTOPHAGY-RELATED PROTEIN 9"/>
    <property type="match status" value="1"/>
</dbReference>
<evidence type="ECO:0000256" key="7">
    <source>
        <dbReference type="ARBA" id="ARBA00023006"/>
    </source>
</evidence>
<dbReference type="HOGENOM" id="CLU_062903_0_0_1"/>
<dbReference type="InParanoid" id="K1RCA8"/>
<evidence type="ECO:0000256" key="3">
    <source>
        <dbReference type="ARBA" id="ARBA00018074"/>
    </source>
</evidence>
<evidence type="ECO:0000256" key="5">
    <source>
        <dbReference type="ARBA" id="ARBA00022692"/>
    </source>
</evidence>
<dbReference type="Pfam" id="PF04109">
    <property type="entry name" value="ATG9"/>
    <property type="match status" value="1"/>
</dbReference>
<feature type="region of interest" description="Disordered" evidence="11">
    <location>
        <begin position="337"/>
        <end position="374"/>
    </location>
</feature>
<dbReference type="AlphaFoldDB" id="K1RCA8"/>
<evidence type="ECO:0000256" key="2">
    <source>
        <dbReference type="ARBA" id="ARBA00006185"/>
    </source>
</evidence>
<evidence type="ECO:0000313" key="12">
    <source>
        <dbReference type="EMBL" id="EKC31741.1"/>
    </source>
</evidence>
<protein>
    <recommendedName>
        <fullName evidence="3 10">Autophagy-related protein 9</fullName>
    </recommendedName>
</protein>
<dbReference type="GO" id="GO:0034497">
    <property type="term" value="P:protein localization to phagophore assembly site"/>
    <property type="evidence" value="ECO:0007669"/>
    <property type="project" value="TreeGrafter"/>
</dbReference>
<comment type="subcellular location">
    <subcellularLocation>
        <location evidence="1 10">Preautophagosomal structure membrane</location>
        <topology evidence="1 10">Multi-pass membrane protein</topology>
    </subcellularLocation>
</comment>
<reference evidence="12" key="1">
    <citation type="journal article" date="2012" name="Nature">
        <title>The oyster genome reveals stress adaptation and complexity of shell formation.</title>
        <authorList>
            <person name="Zhang G."/>
            <person name="Fang X."/>
            <person name="Guo X."/>
            <person name="Li L."/>
            <person name="Luo R."/>
            <person name="Xu F."/>
            <person name="Yang P."/>
            <person name="Zhang L."/>
            <person name="Wang X."/>
            <person name="Qi H."/>
            <person name="Xiong Z."/>
            <person name="Que H."/>
            <person name="Xie Y."/>
            <person name="Holland P.W."/>
            <person name="Paps J."/>
            <person name="Zhu Y."/>
            <person name="Wu F."/>
            <person name="Chen Y."/>
            <person name="Wang J."/>
            <person name="Peng C."/>
            <person name="Meng J."/>
            <person name="Yang L."/>
            <person name="Liu J."/>
            <person name="Wen B."/>
            <person name="Zhang N."/>
            <person name="Huang Z."/>
            <person name="Zhu Q."/>
            <person name="Feng Y."/>
            <person name="Mount A."/>
            <person name="Hedgecock D."/>
            <person name="Xu Z."/>
            <person name="Liu Y."/>
            <person name="Domazet-Loso T."/>
            <person name="Du Y."/>
            <person name="Sun X."/>
            <person name="Zhang S."/>
            <person name="Liu B."/>
            <person name="Cheng P."/>
            <person name="Jiang X."/>
            <person name="Li J."/>
            <person name="Fan D."/>
            <person name="Wang W."/>
            <person name="Fu W."/>
            <person name="Wang T."/>
            <person name="Wang B."/>
            <person name="Zhang J."/>
            <person name="Peng Z."/>
            <person name="Li Y."/>
            <person name="Li N."/>
            <person name="Wang J."/>
            <person name="Chen M."/>
            <person name="He Y."/>
            <person name="Tan F."/>
            <person name="Song X."/>
            <person name="Zheng Q."/>
            <person name="Huang R."/>
            <person name="Yang H."/>
            <person name="Du X."/>
            <person name="Chen L."/>
            <person name="Yang M."/>
            <person name="Gaffney P.M."/>
            <person name="Wang S."/>
            <person name="Luo L."/>
            <person name="She Z."/>
            <person name="Ming Y."/>
            <person name="Huang W."/>
            <person name="Zhang S."/>
            <person name="Huang B."/>
            <person name="Zhang Y."/>
            <person name="Qu T."/>
            <person name="Ni P."/>
            <person name="Miao G."/>
            <person name="Wang J."/>
            <person name="Wang Q."/>
            <person name="Steinberg C.E."/>
            <person name="Wang H."/>
            <person name="Li N."/>
            <person name="Qian L."/>
            <person name="Zhang G."/>
            <person name="Li Y."/>
            <person name="Yang H."/>
            <person name="Liu X."/>
            <person name="Wang J."/>
            <person name="Yin Y."/>
            <person name="Wang J."/>
        </authorList>
    </citation>
    <scope>NUCLEOTIDE SEQUENCE [LARGE SCALE GENOMIC DNA]</scope>
    <source>
        <strain evidence="12">05x7-T-G4-1.051#20</strain>
    </source>
</reference>
<evidence type="ECO:0000256" key="11">
    <source>
        <dbReference type="SAM" id="MobiDB-lite"/>
    </source>
</evidence>
<keyword evidence="4 10" id="KW-0813">Transport</keyword>
<keyword evidence="7 10" id="KW-0072">Autophagy</keyword>
<dbReference type="GO" id="GO:0000422">
    <property type="term" value="P:autophagy of mitochondrion"/>
    <property type="evidence" value="ECO:0007669"/>
    <property type="project" value="TreeGrafter"/>
</dbReference>
<dbReference type="PANTHER" id="PTHR13038">
    <property type="entry name" value="APG9 AUTOPHAGY 9"/>
    <property type="match status" value="1"/>
</dbReference>
<organism evidence="12">
    <name type="scientific">Magallana gigas</name>
    <name type="common">Pacific oyster</name>
    <name type="synonym">Crassostrea gigas</name>
    <dbReference type="NCBI Taxonomy" id="29159"/>
    <lineage>
        <taxon>Eukaryota</taxon>
        <taxon>Metazoa</taxon>
        <taxon>Spiralia</taxon>
        <taxon>Lophotrochozoa</taxon>
        <taxon>Mollusca</taxon>
        <taxon>Bivalvia</taxon>
        <taxon>Autobranchia</taxon>
        <taxon>Pteriomorphia</taxon>
        <taxon>Ostreida</taxon>
        <taxon>Ostreoidea</taxon>
        <taxon>Ostreidae</taxon>
        <taxon>Magallana</taxon>
    </lineage>
</organism>
<evidence type="ECO:0000256" key="4">
    <source>
        <dbReference type="ARBA" id="ARBA00022448"/>
    </source>
</evidence>
<evidence type="ECO:0000256" key="9">
    <source>
        <dbReference type="ARBA" id="ARBA00023136"/>
    </source>
</evidence>
<keyword evidence="5" id="KW-0812">Transmembrane</keyword>
<feature type="compositionally biased region" description="Basic and acidic residues" evidence="11">
    <location>
        <begin position="354"/>
        <end position="365"/>
    </location>
</feature>
<dbReference type="EMBL" id="JH817515">
    <property type="protein sequence ID" value="EKC31741.1"/>
    <property type="molecule type" value="Genomic_DNA"/>
</dbReference>
<dbReference type="GO" id="GO:0005776">
    <property type="term" value="C:autophagosome"/>
    <property type="evidence" value="ECO:0007669"/>
    <property type="project" value="TreeGrafter"/>
</dbReference>
<dbReference type="GO" id="GO:0034727">
    <property type="term" value="P:piecemeal microautophagy of the nucleus"/>
    <property type="evidence" value="ECO:0007669"/>
    <property type="project" value="TreeGrafter"/>
</dbReference>
<keyword evidence="8 10" id="KW-0445">Lipid transport</keyword>
<dbReference type="GO" id="GO:0061709">
    <property type="term" value="P:reticulophagy"/>
    <property type="evidence" value="ECO:0007669"/>
    <property type="project" value="TreeGrafter"/>
</dbReference>
<comment type="similarity">
    <text evidence="2 10">Belongs to the ATG9 family.</text>
</comment>
<evidence type="ECO:0000256" key="6">
    <source>
        <dbReference type="ARBA" id="ARBA00022989"/>
    </source>
</evidence>
<gene>
    <name evidence="12" type="ORF">CGI_10005289</name>
</gene>
<comment type="function">
    <text evidence="10">Phospholipid scramblase involved in autophagy. Cycles between the preautophagosomal structure/phagophore assembly site (PAS) and the cytoplasmic vesicle pool and supplies membrane for the growing autophagosome. Lipid scramblase activity plays a key role in preautophagosomal structure/phagophore assembly by distributing the phospholipids that arrive through ATG2 from the cytoplasmic to the luminal leaflet of the bilayer, thereby driving autophagosomal membrane expansion.</text>
</comment>